<dbReference type="KEGG" id="fsu:Fisuc_2471"/>
<dbReference type="Proteomes" id="UP000000517">
    <property type="component" value="Chromosome"/>
</dbReference>
<dbReference type="InterPro" id="IPR011874">
    <property type="entry name" value="Fibro_Slime"/>
</dbReference>
<keyword evidence="9" id="KW-1185">Reference proteome</keyword>
<dbReference type="HOGENOM" id="CLU_610781_0_0_0"/>
<protein>
    <submittedName>
        <fullName evidence="6">Fibro-slime family protein</fullName>
    </submittedName>
    <submittedName>
        <fullName evidence="7">Putative lipoprotein</fullName>
    </submittedName>
</protein>
<dbReference type="EMBL" id="CP001792">
    <property type="protein sequence ID" value="ACX76057.1"/>
    <property type="molecule type" value="Genomic_DNA"/>
</dbReference>
<dbReference type="OrthoDB" id="9757642at2"/>
<evidence type="ECO:0000313" key="6">
    <source>
        <dbReference type="EMBL" id="ACX76057.1"/>
    </source>
</evidence>
<dbReference type="PROSITE" id="PS51257">
    <property type="entry name" value="PROKAR_LIPOPROTEIN"/>
    <property type="match status" value="1"/>
</dbReference>
<organism evidence="7 8">
    <name type="scientific">Fibrobacter succinogenes (strain ATCC 19169 / S85)</name>
    <dbReference type="NCBI Taxonomy" id="59374"/>
    <lineage>
        <taxon>Bacteria</taxon>
        <taxon>Pseudomonadati</taxon>
        <taxon>Fibrobacterota</taxon>
        <taxon>Fibrobacteria</taxon>
        <taxon>Fibrobacterales</taxon>
        <taxon>Fibrobacteraceae</taxon>
        <taxon>Fibrobacter</taxon>
    </lineage>
</organism>
<dbReference type="EMBL" id="CP002158">
    <property type="protein sequence ID" value="ADL25170.1"/>
    <property type="molecule type" value="Genomic_DNA"/>
</dbReference>
<evidence type="ECO:0000313" key="7">
    <source>
        <dbReference type="EMBL" id="ADL25170.1"/>
    </source>
</evidence>
<dbReference type="GO" id="GO:0005576">
    <property type="term" value="C:extracellular region"/>
    <property type="evidence" value="ECO:0007669"/>
    <property type="project" value="TreeGrafter"/>
</dbReference>
<gene>
    <name evidence="6" type="ordered locus">Fisuc_2471</name>
    <name evidence="7" type="ordered locus">FSU_3037</name>
</gene>
<dbReference type="Pfam" id="PF07691">
    <property type="entry name" value="PA14"/>
    <property type="match status" value="1"/>
</dbReference>
<evidence type="ECO:0000313" key="9">
    <source>
        <dbReference type="Proteomes" id="UP000001497"/>
    </source>
</evidence>
<dbReference type="PANTHER" id="PTHR31137">
    <property type="entry name" value="PROTEIN PSIB-RELATED-RELATED"/>
    <property type="match status" value="1"/>
</dbReference>
<evidence type="ECO:0000259" key="5">
    <source>
        <dbReference type="PROSITE" id="PS51820"/>
    </source>
</evidence>
<feature type="compositionally biased region" description="Low complexity" evidence="4">
    <location>
        <begin position="37"/>
        <end position="58"/>
    </location>
</feature>
<keyword evidence="2" id="KW-0732">Signal</keyword>
<sequence length="448" mass="49547">MKWLVISCIFLLSACTDYVAQIEDKIEEQERTSFVESSDNSRLKSSSSVAKSNSSVKSDSSDNENAYSSSVKEEISSSSKIKALECAEFPSVQDRNDSTQIIIRFMPSWTNTSAIMSIDGNESVMTAVKNFCGWFEAKAKLPTVGLKVYFKQTVGSKNTAKISLDSVAALSDTLWVIENSNNELDAYVCYPGILGNCPVKTLSVTMFDWLHGTNGDGDGEGQNGDPANGVSADFGSGGCLAHVKGMVEQILGANGVPVPVANFPENCKNTTHLDKWFLPEVVVEKDDEQYTNATCRFIELQLQDDGLWLAQKDDTSPEGGFFLLDDFQYLDAEQTVLNPYFDNIRGLNKKHNFGFTMKIQAAFEYVPGQYFEFFGDDDVWVFINNHLVVDLGGVHTQILGAVDLDTLGLIEGENYPFHIFYAERHTSQSNFMMKTSIDLNSDGDGRCH</sequence>
<reference evidence="7" key="3">
    <citation type="submission" date="2010-08" db="EMBL/GenBank/DDBJ databases">
        <authorList>
            <person name="Durkin A.S."/>
            <person name="Nelson K.E."/>
            <person name="Morrison M."/>
            <person name="Forsberg C.W."/>
            <person name="Wilson D.B."/>
            <person name="Russell J.B."/>
            <person name="Cann I.K.O."/>
            <person name="Mackie R.I."/>
            <person name="White B.A."/>
        </authorList>
    </citation>
    <scope>NUCLEOTIDE SEQUENCE</scope>
    <source>
        <strain evidence="7">S85</strain>
    </source>
</reference>
<accession>C9RLP2</accession>
<dbReference type="InterPro" id="IPR011658">
    <property type="entry name" value="PA14_dom"/>
</dbReference>
<dbReference type="InterPro" id="IPR037524">
    <property type="entry name" value="PA14/GLEYA"/>
</dbReference>
<evidence type="ECO:0000256" key="1">
    <source>
        <dbReference type="ARBA" id="ARBA00008709"/>
    </source>
</evidence>
<dbReference type="eggNOG" id="COG0823">
    <property type="taxonomic scope" value="Bacteria"/>
</dbReference>
<dbReference type="PATRIC" id="fig|59374.8.peg.2901"/>
<evidence type="ECO:0000313" key="8">
    <source>
        <dbReference type="Proteomes" id="UP000000517"/>
    </source>
</evidence>
<dbReference type="STRING" id="59374.FSU_3037"/>
<proteinExistence type="inferred from homology"/>
<dbReference type="NCBIfam" id="TIGR02148">
    <property type="entry name" value="Fibro_Slime"/>
    <property type="match status" value="1"/>
</dbReference>
<dbReference type="Proteomes" id="UP000001497">
    <property type="component" value="Chromosome"/>
</dbReference>
<dbReference type="InterPro" id="IPR051154">
    <property type="entry name" value="Prespore-cell_inducing_factor"/>
</dbReference>
<dbReference type="KEGG" id="fsc:FSU_3037"/>
<keyword evidence="7" id="KW-0449">Lipoprotein</keyword>
<name>C9RLP2_FIBSS</name>
<evidence type="ECO:0000256" key="4">
    <source>
        <dbReference type="SAM" id="MobiDB-lite"/>
    </source>
</evidence>
<reference evidence="6 9" key="1">
    <citation type="submission" date="2009-10" db="EMBL/GenBank/DDBJ databases">
        <title>Complete sequence of Fibrobacter succinogenes subsp. succinogenes S85.</title>
        <authorList>
            <consortium name="US DOE Joint Genome Institute"/>
            <person name="Lucas S."/>
            <person name="Copeland A."/>
            <person name="Lapidus A."/>
            <person name="Glavina del Rio T."/>
            <person name="Tice H."/>
            <person name="Bruce D."/>
            <person name="Goodwin L."/>
            <person name="Pitluck S."/>
            <person name="Chertkov O."/>
            <person name="Detter J.C."/>
            <person name="Han C."/>
            <person name="Tapia R."/>
            <person name="Larimer F."/>
            <person name="Land M."/>
            <person name="Hauser L."/>
            <person name="Kyrpides N."/>
            <person name="Mikhailova N."/>
            <person name="Weimer P.J."/>
            <person name="Stevenson D.M."/>
            <person name="Boyum J."/>
            <person name="Brumm P.I."/>
            <person name="Mead D."/>
        </authorList>
    </citation>
    <scope>NUCLEOTIDE SEQUENCE [LARGE SCALE GENOMIC DNA]</scope>
    <source>
        <strain evidence="9">ATCC 19169 / S85</strain>
        <strain evidence="6">S85</strain>
    </source>
</reference>
<keyword evidence="3" id="KW-0325">Glycoprotein</keyword>
<feature type="region of interest" description="Disordered" evidence="4">
    <location>
        <begin position="33"/>
        <end position="70"/>
    </location>
</feature>
<dbReference type="PROSITE" id="PS51820">
    <property type="entry name" value="PA14"/>
    <property type="match status" value="1"/>
</dbReference>
<dbReference type="AlphaFoldDB" id="C9RLP2"/>
<comment type="similarity">
    <text evidence="1">Belongs to the prespore-cell-inducing factor family.</text>
</comment>
<evidence type="ECO:0000256" key="3">
    <source>
        <dbReference type="ARBA" id="ARBA00023180"/>
    </source>
</evidence>
<reference evidence="8" key="2">
    <citation type="submission" date="2010-08" db="EMBL/GenBank/DDBJ databases">
        <title>Complete sequence of Fibrobacter succinogenes subsp. succinogenes S85.</title>
        <authorList>
            <person name="Durkin A.S."/>
            <person name="Nelson K.E."/>
            <person name="Morrison M."/>
            <person name="Forsberg C.W."/>
            <person name="Wilson D.B."/>
            <person name="Russell J.B."/>
            <person name="Cann I.K.O."/>
            <person name="Mackie R.I."/>
            <person name="White B.A."/>
        </authorList>
    </citation>
    <scope>NUCLEOTIDE SEQUENCE [LARGE SCALE GENOMIC DNA]</scope>
    <source>
        <strain evidence="8">ATCC 19169 / S85</strain>
    </source>
</reference>
<feature type="domain" description="PA14" evidence="5">
    <location>
        <begin position="302"/>
        <end position="448"/>
    </location>
</feature>
<evidence type="ECO:0000256" key="2">
    <source>
        <dbReference type="ARBA" id="ARBA00022729"/>
    </source>
</evidence>